<keyword evidence="4" id="KW-0808">Transferase</keyword>
<proteinExistence type="predicted"/>
<dbReference type="SMART" id="SM00758">
    <property type="entry name" value="PA14"/>
    <property type="match status" value="1"/>
</dbReference>
<feature type="region of interest" description="Disordered" evidence="1">
    <location>
        <begin position="490"/>
        <end position="513"/>
    </location>
</feature>
<feature type="domain" description="PA14" evidence="3">
    <location>
        <begin position="307"/>
        <end position="469"/>
    </location>
</feature>
<feature type="region of interest" description="Disordered" evidence="1">
    <location>
        <begin position="667"/>
        <end position="749"/>
    </location>
</feature>
<dbReference type="AlphaFoldDB" id="S7MVY4"/>
<evidence type="ECO:0000313" key="5">
    <source>
        <dbReference type="Proteomes" id="UP000052978"/>
    </source>
</evidence>
<feature type="compositionally biased region" description="Polar residues" evidence="1">
    <location>
        <begin position="676"/>
        <end position="693"/>
    </location>
</feature>
<dbReference type="Gene3D" id="2.170.150.10">
    <property type="entry name" value="Metal Binding Protein, Guanine Nucleotide Exchange Factor, Chain A"/>
    <property type="match status" value="1"/>
</dbReference>
<feature type="region of interest" description="Disordered" evidence="1">
    <location>
        <begin position="782"/>
        <end position="802"/>
    </location>
</feature>
<evidence type="ECO:0000256" key="1">
    <source>
        <dbReference type="SAM" id="MobiDB-lite"/>
    </source>
</evidence>
<feature type="region of interest" description="Disordered" evidence="1">
    <location>
        <begin position="27"/>
        <end position="49"/>
    </location>
</feature>
<feature type="region of interest" description="Disordered" evidence="1">
    <location>
        <begin position="981"/>
        <end position="1006"/>
    </location>
</feature>
<evidence type="ECO:0000259" key="3">
    <source>
        <dbReference type="PROSITE" id="PS51820"/>
    </source>
</evidence>
<dbReference type="PROSITE" id="PS51820">
    <property type="entry name" value="PA14"/>
    <property type="match status" value="1"/>
</dbReference>
<dbReference type="InterPro" id="IPR051227">
    <property type="entry name" value="CS_glycosyltransferase"/>
</dbReference>
<keyword evidence="5" id="KW-1185">Reference proteome</keyword>
<dbReference type="InterPro" id="IPR011057">
    <property type="entry name" value="Mss4-like_sf"/>
</dbReference>
<sequence>MFSDIYKIWEIKNRLCLKVEGEMVSRTEGNMDDSPMGGNASTLPKGEGRRSGSWRELARLAALLLLLLRSVKLLRRRFRLLLVLAVVSVGLWTLYLELVASAQLLRRRFRLLLVLAVVSVGLWTLYLELVASAQVGGNPLNRKSLPGANRHLRQTYSHDTACQHFKDDGQLVLRTLAPTDLRCTFAALPQTPVRESLPGANRHLRQTYSHDTACQHFKDDGQLVLRTLAPTDLRCTFAALPQTPVRGYGSWRELAKALASRNIPAVDPNLQFYHPQRQGLQDQDFERGGSSNSSYLQWNKAVPWLSEFRGRANLHVFEDWCGSSIQQLRRNLHFPLYPHIRTTLRKLAVSPKWTNYGLRIFGYLHPFTDGPIQFAIAADDNAEFWLSQDDQVSGLQLLASVGKTGKEWTAPGEFGKFRSQISKPVSLSASRRYYFEVLHKQNDEGTDHVEVAWRRNDPGAKFTIIDSPSLSLFTNETFLRMDEVGHIPQTAASHAGSPDSLPTDEQPLADMLRPDPRDTLYRVPLISKSHLRHVLPDCPYKPSYLVDGLPLQRYQGLRFVHLSFVYPNDYTRLSHMETYNKCFYQENTFYQDRFSFQEYIKIDQPEKQGPEQPGFEEGLLEESQYGEAAEETPASTEPEGKHVPTSTPGQDVTDYHLRSLRKLLAQPREGLPAPLSKQNSITPFPVKTSNIPVQQAEKMERKPRPEPSQNPPHSDKWPGHRMGNLPQVTRPRPTGDSPRKTLGQSQWLNQVESYIAEQKRGDRMEPLAPRRGWPGEEKVVAAAGQEGQVEGEEEGEEEEEEEDVSEVFEYVPMFDPVVNWDQTFSAQNLDFQALRTDWIDLSCNTSGNLLLPEQEALEITRVFIKKLNQRSRGRYQLRRIVNVEKRQDQLRGGRYLLELELLEQGQRLVRLSEYVSARGWQGIDPAGGEEAEARNLQGLVWGPHNRQRRVLNVRAPEPKLCWPQGFSWNHRAVVHFIVPGEPPAEPGHCQRSRDTNSNPEHQVSAH</sequence>
<keyword evidence="2" id="KW-1133">Transmembrane helix</keyword>
<dbReference type="InterPro" id="IPR037524">
    <property type="entry name" value="PA14/GLEYA"/>
</dbReference>
<protein>
    <submittedName>
        <fullName evidence="4">N-acetyl-beta-glucosaminyl-glycoprotein 4-beta-N-acetylgalactosaminyltransferase 2</fullName>
    </submittedName>
</protein>
<dbReference type="Proteomes" id="UP000052978">
    <property type="component" value="Unassembled WGS sequence"/>
</dbReference>
<dbReference type="GO" id="GO:0008376">
    <property type="term" value="F:acetylgalactosaminyltransferase activity"/>
    <property type="evidence" value="ECO:0007669"/>
    <property type="project" value="TreeGrafter"/>
</dbReference>
<dbReference type="InterPro" id="IPR011323">
    <property type="entry name" value="Mss4/transl-control_tumour"/>
</dbReference>
<accession>S7MVY4</accession>
<dbReference type="eggNOG" id="KOG3588">
    <property type="taxonomic scope" value="Eukaryota"/>
</dbReference>
<feature type="transmembrane region" description="Helical" evidence="2">
    <location>
        <begin position="111"/>
        <end position="131"/>
    </location>
</feature>
<dbReference type="PANTHER" id="PTHR12369">
    <property type="entry name" value="CHONDROITIN SYNTHASE"/>
    <property type="match status" value="1"/>
</dbReference>
<evidence type="ECO:0000256" key="2">
    <source>
        <dbReference type="SAM" id="Phobius"/>
    </source>
</evidence>
<keyword evidence="2" id="KW-0812">Transmembrane</keyword>
<feature type="compositionally biased region" description="Polar residues" evidence="1">
    <location>
        <begin position="995"/>
        <end position="1006"/>
    </location>
</feature>
<dbReference type="Pfam" id="PF07691">
    <property type="entry name" value="PA14"/>
    <property type="match status" value="1"/>
</dbReference>
<name>S7MVY4_MYOBR</name>
<feature type="transmembrane region" description="Helical" evidence="2">
    <location>
        <begin position="80"/>
        <end position="99"/>
    </location>
</feature>
<feature type="region of interest" description="Disordered" evidence="1">
    <location>
        <begin position="624"/>
        <end position="653"/>
    </location>
</feature>
<dbReference type="SUPFAM" id="SSF51316">
    <property type="entry name" value="Mss4-like"/>
    <property type="match status" value="1"/>
</dbReference>
<dbReference type="PANTHER" id="PTHR12369:SF15">
    <property type="entry name" value="BETA-1,4-N-ACETYLGALACTOSAMINYLTRANSFERASE 3"/>
    <property type="match status" value="1"/>
</dbReference>
<dbReference type="InterPro" id="IPR011658">
    <property type="entry name" value="PA14_dom"/>
</dbReference>
<feature type="compositionally biased region" description="Acidic residues" evidence="1">
    <location>
        <begin position="789"/>
        <end position="802"/>
    </location>
</feature>
<gene>
    <name evidence="4" type="ORF">D623_10026740</name>
</gene>
<reference evidence="4 5" key="1">
    <citation type="journal article" date="2013" name="Nat. Commun.">
        <title>Genome analysis reveals insights into physiology and longevity of the Brandt's bat Myotis brandtii.</title>
        <authorList>
            <person name="Seim I."/>
            <person name="Fang X."/>
            <person name="Xiong Z."/>
            <person name="Lobanov A.V."/>
            <person name="Huang Z."/>
            <person name="Ma S."/>
            <person name="Feng Y."/>
            <person name="Turanov A.A."/>
            <person name="Zhu Y."/>
            <person name="Lenz T.L."/>
            <person name="Gerashchenko M.V."/>
            <person name="Fan D."/>
            <person name="Hee Yim S."/>
            <person name="Yao X."/>
            <person name="Jordan D."/>
            <person name="Xiong Y."/>
            <person name="Ma Y."/>
            <person name="Lyapunov A.N."/>
            <person name="Chen G."/>
            <person name="Kulakova O.I."/>
            <person name="Sun Y."/>
            <person name="Lee S.G."/>
            <person name="Bronson R.T."/>
            <person name="Moskalev A.A."/>
            <person name="Sunyaev S.R."/>
            <person name="Zhang G."/>
            <person name="Krogh A."/>
            <person name="Wang J."/>
            <person name="Gladyshev V.N."/>
        </authorList>
    </citation>
    <scope>NUCLEOTIDE SEQUENCE [LARGE SCALE GENOMIC DNA]</scope>
</reference>
<keyword evidence="2" id="KW-0472">Membrane</keyword>
<organism evidence="4 5">
    <name type="scientific">Myotis brandtii</name>
    <name type="common">Brandt's bat</name>
    <dbReference type="NCBI Taxonomy" id="109478"/>
    <lineage>
        <taxon>Eukaryota</taxon>
        <taxon>Metazoa</taxon>
        <taxon>Chordata</taxon>
        <taxon>Craniata</taxon>
        <taxon>Vertebrata</taxon>
        <taxon>Euteleostomi</taxon>
        <taxon>Mammalia</taxon>
        <taxon>Eutheria</taxon>
        <taxon>Laurasiatheria</taxon>
        <taxon>Chiroptera</taxon>
        <taxon>Yangochiroptera</taxon>
        <taxon>Vespertilionidae</taxon>
        <taxon>Myotis</taxon>
    </lineage>
</organism>
<dbReference type="EMBL" id="KE162248">
    <property type="protein sequence ID" value="EPQ07590.1"/>
    <property type="molecule type" value="Genomic_DNA"/>
</dbReference>
<evidence type="ECO:0000313" key="4">
    <source>
        <dbReference type="EMBL" id="EPQ07590.1"/>
    </source>
</evidence>